<organism evidence="8 9">
    <name type="scientific">Glaciecola nitratireducens (strain JCM 12485 / KCTC 12276 / FR1064)</name>
    <dbReference type="NCBI Taxonomy" id="1085623"/>
    <lineage>
        <taxon>Bacteria</taxon>
        <taxon>Pseudomonadati</taxon>
        <taxon>Pseudomonadota</taxon>
        <taxon>Gammaproteobacteria</taxon>
        <taxon>Alteromonadales</taxon>
        <taxon>Alteromonadaceae</taxon>
        <taxon>Brumicola</taxon>
    </lineage>
</organism>
<gene>
    <name evidence="8" type="ordered locus">GNIT_2938</name>
</gene>
<evidence type="ECO:0000256" key="1">
    <source>
        <dbReference type="ARBA" id="ARBA00004370"/>
    </source>
</evidence>
<dbReference type="GO" id="GO:0016020">
    <property type="term" value="C:membrane"/>
    <property type="evidence" value="ECO:0007669"/>
    <property type="project" value="UniProtKB-SubCell"/>
</dbReference>
<keyword evidence="2 4" id="KW-0807">Transducer</keyword>
<keyword evidence="5" id="KW-0472">Membrane</keyword>
<sequence>MKRWLSRYLSLLTLIPVIVLIVFISFDVMRAYNALDQANKTILDANLVNVTSQLTHELQKERGMSAGYIGSNGAEFKSEIRPQRTATDKEIQNLTNFLDNSDYDLKTEQTLKQLINRLQNIQNIRQKVDSLTIGLGEALAYYSGSNQLLLDLNGYLATQLEESTSAQKFLTLYNIAYAKEQAGIERAVLSNIFASDSVTPALLTSYIELTTKQNTYVKSSYVTATPDFKMLLDEFVQSTESRDVERFRDTLKFTQNGFNIDAAEWFAAATARINKLKVTEEKLLNEMRQYAQEKVETRFIVIVLESILLVLMLVLAYGVFSTIQLRAAQSHEINRFMKTVDTEKDLTDSIEVLTEDELGRIATLINVTFTNIRTDFTNFQKNAHEIAEATIQAASATEQSKDNLIQLQMDISSIASATEEMSGSIKSVMENMLVASDGAQRAAKETINGEKAVETSMLGISHTADEVARVGETITELNSRVNDILSMVDVIKSVAEQTNLLALNAAIEAARAGEQGRGFAVVADEVRSLAQRTQQSTQEISEVVDVLKISSQNAFSSIESGNQQAKEAVVNAQQISEVLAKIVNNIRSVDDVTRVVASSTKEQSTVIQSINTNVGSIDEQARENVVGAEQLSASSSKLLQIARDMEDRIKVYKF</sequence>
<dbReference type="GO" id="GO:0006935">
    <property type="term" value="P:chemotaxis"/>
    <property type="evidence" value="ECO:0007669"/>
    <property type="project" value="UniProtKB-ARBA"/>
</dbReference>
<dbReference type="PANTHER" id="PTHR32089">
    <property type="entry name" value="METHYL-ACCEPTING CHEMOTAXIS PROTEIN MCPB"/>
    <property type="match status" value="1"/>
</dbReference>
<dbReference type="Pfam" id="PF08376">
    <property type="entry name" value="NIT"/>
    <property type="match status" value="1"/>
</dbReference>
<evidence type="ECO:0000259" key="6">
    <source>
        <dbReference type="PROSITE" id="PS50111"/>
    </source>
</evidence>
<dbReference type="HOGENOM" id="CLU_000445_107_27_6"/>
<dbReference type="PROSITE" id="PS50111">
    <property type="entry name" value="CHEMOTAXIS_TRANSDUC_2"/>
    <property type="match status" value="1"/>
</dbReference>
<dbReference type="AlphaFoldDB" id="G4QMV2"/>
<dbReference type="eggNOG" id="COG0840">
    <property type="taxonomic scope" value="Bacteria"/>
</dbReference>
<dbReference type="KEGG" id="gni:GNIT_2938"/>
<dbReference type="Proteomes" id="UP000009282">
    <property type="component" value="Chromosome"/>
</dbReference>
<dbReference type="InterPro" id="IPR013587">
    <property type="entry name" value="Nitrate/nitrite_sensing"/>
</dbReference>
<dbReference type="STRING" id="1085623.GNIT_2938"/>
<dbReference type="PROSITE" id="PS50906">
    <property type="entry name" value="NIT"/>
    <property type="match status" value="1"/>
</dbReference>
<evidence type="ECO:0000256" key="5">
    <source>
        <dbReference type="SAM" id="Phobius"/>
    </source>
</evidence>
<dbReference type="InterPro" id="IPR010910">
    <property type="entry name" value="Nitrate/nitrite_sensing_bac"/>
</dbReference>
<dbReference type="EMBL" id="CP003060">
    <property type="protein sequence ID" value="AEP31035.1"/>
    <property type="molecule type" value="Genomic_DNA"/>
</dbReference>
<evidence type="ECO:0000313" key="9">
    <source>
        <dbReference type="Proteomes" id="UP000009282"/>
    </source>
</evidence>
<dbReference type="InterPro" id="IPR004089">
    <property type="entry name" value="MCPsignal_dom"/>
</dbReference>
<feature type="transmembrane region" description="Helical" evidence="5">
    <location>
        <begin position="6"/>
        <end position="26"/>
    </location>
</feature>
<dbReference type="SUPFAM" id="SSF58104">
    <property type="entry name" value="Methyl-accepting chemotaxis protein (MCP) signaling domain"/>
    <property type="match status" value="1"/>
</dbReference>
<name>G4QMV2_GLANF</name>
<protein>
    <submittedName>
        <fullName evidence="8">Methyl-accepting chemotaxis protein</fullName>
    </submittedName>
</protein>
<comment type="subcellular location">
    <subcellularLocation>
        <location evidence="1">Membrane</location>
    </subcellularLocation>
</comment>
<dbReference type="Pfam" id="PF00015">
    <property type="entry name" value="MCPsignal"/>
    <property type="match status" value="1"/>
</dbReference>
<dbReference type="SMART" id="SM00283">
    <property type="entry name" value="MA"/>
    <property type="match status" value="1"/>
</dbReference>
<evidence type="ECO:0000256" key="4">
    <source>
        <dbReference type="PROSITE-ProRule" id="PRU00284"/>
    </source>
</evidence>
<evidence type="ECO:0000313" key="8">
    <source>
        <dbReference type="EMBL" id="AEP31035.1"/>
    </source>
</evidence>
<keyword evidence="9" id="KW-1185">Reference proteome</keyword>
<dbReference type="PANTHER" id="PTHR32089:SF112">
    <property type="entry name" value="LYSOZYME-LIKE PROTEIN-RELATED"/>
    <property type="match status" value="1"/>
</dbReference>
<feature type="domain" description="Methyl-accepting transducer" evidence="6">
    <location>
        <begin position="382"/>
        <end position="618"/>
    </location>
</feature>
<dbReference type="CDD" id="cd11386">
    <property type="entry name" value="MCP_signal"/>
    <property type="match status" value="1"/>
</dbReference>
<evidence type="ECO:0000256" key="3">
    <source>
        <dbReference type="ARBA" id="ARBA00029447"/>
    </source>
</evidence>
<keyword evidence="5" id="KW-0812">Transmembrane</keyword>
<feature type="transmembrane region" description="Helical" evidence="5">
    <location>
        <begin position="299"/>
        <end position="320"/>
    </location>
</feature>
<keyword evidence="5" id="KW-1133">Transmembrane helix</keyword>
<dbReference type="RefSeq" id="WP_014109908.1">
    <property type="nucleotide sequence ID" value="NC_016041.1"/>
</dbReference>
<dbReference type="FunFam" id="1.10.287.950:FF:000001">
    <property type="entry name" value="Methyl-accepting chemotaxis sensory transducer"/>
    <property type="match status" value="1"/>
</dbReference>
<feature type="domain" description="NIT" evidence="7">
    <location>
        <begin position="49"/>
        <end position="294"/>
    </location>
</feature>
<dbReference type="GO" id="GO:0007165">
    <property type="term" value="P:signal transduction"/>
    <property type="evidence" value="ECO:0007669"/>
    <property type="project" value="UniProtKB-KW"/>
</dbReference>
<dbReference type="Gene3D" id="1.10.287.950">
    <property type="entry name" value="Methyl-accepting chemotaxis protein"/>
    <property type="match status" value="1"/>
</dbReference>
<reference evidence="8 9" key="1">
    <citation type="journal article" date="2011" name="J. Bacteriol.">
        <title>Complete genome sequence of seawater bacterium Glaciecola nitratireducens FR1064T.</title>
        <authorList>
            <person name="Bian F."/>
            <person name="Qin Q.L."/>
            <person name="Xie B.B."/>
            <person name="Shu Y.L."/>
            <person name="Zhang X.Y."/>
            <person name="Yu Y."/>
            <person name="Chen B."/>
            <person name="Chen X.L."/>
            <person name="Zhou B.C."/>
            <person name="Zhang Y.Z."/>
        </authorList>
    </citation>
    <scope>NUCLEOTIDE SEQUENCE [LARGE SCALE GENOMIC DNA]</scope>
    <source>
        <strain evidence="9">JCM 12485 / KCTC 12276 / FR1064</strain>
    </source>
</reference>
<proteinExistence type="inferred from homology"/>
<accession>G4QMV2</accession>
<dbReference type="OrthoDB" id="2489132at2"/>
<comment type="similarity">
    <text evidence="3">Belongs to the methyl-accepting chemotaxis (MCP) protein family.</text>
</comment>
<evidence type="ECO:0000256" key="2">
    <source>
        <dbReference type="ARBA" id="ARBA00023224"/>
    </source>
</evidence>
<evidence type="ECO:0000259" key="7">
    <source>
        <dbReference type="PROSITE" id="PS50906"/>
    </source>
</evidence>